<reference evidence="1 2" key="1">
    <citation type="submission" date="2019-06" db="EMBL/GenBank/DDBJ databases">
        <title>Sequencing the genomes of 1000 actinobacteria strains.</title>
        <authorList>
            <person name="Klenk H.-P."/>
        </authorList>
    </citation>
    <scope>NUCLEOTIDE SEQUENCE [LARGE SCALE GENOMIC DNA]</scope>
    <source>
        <strain evidence="1 2">DSM 19828</strain>
    </source>
</reference>
<proteinExistence type="predicted"/>
<dbReference type="AlphaFoldDB" id="A0A542EDB5"/>
<dbReference type="Proteomes" id="UP000320806">
    <property type="component" value="Unassembled WGS sequence"/>
</dbReference>
<comment type="caution">
    <text evidence="1">The sequence shown here is derived from an EMBL/GenBank/DDBJ whole genome shotgun (WGS) entry which is preliminary data.</text>
</comment>
<accession>A0A542EDB5</accession>
<dbReference type="RefSeq" id="WP_168990100.1">
    <property type="nucleotide sequence ID" value="NZ_BAABCI010000015.1"/>
</dbReference>
<sequence>MVTPVTYDVGCGAFIPIMRALGAVPTAAAINAVAHHLLDSPRCGDLPIRM</sequence>
<name>A0A542EDB5_9MICO</name>
<evidence type="ECO:0000313" key="1">
    <source>
        <dbReference type="EMBL" id="TQJ13323.1"/>
    </source>
</evidence>
<keyword evidence="2" id="KW-1185">Reference proteome</keyword>
<organism evidence="1 2">
    <name type="scientific">Yimella lutea</name>
    <dbReference type="NCBI Taxonomy" id="587872"/>
    <lineage>
        <taxon>Bacteria</taxon>
        <taxon>Bacillati</taxon>
        <taxon>Actinomycetota</taxon>
        <taxon>Actinomycetes</taxon>
        <taxon>Micrococcales</taxon>
        <taxon>Dermacoccaceae</taxon>
        <taxon>Yimella</taxon>
    </lineage>
</organism>
<dbReference type="EMBL" id="VFMO01000001">
    <property type="protein sequence ID" value="TQJ13323.1"/>
    <property type="molecule type" value="Genomic_DNA"/>
</dbReference>
<gene>
    <name evidence="1" type="ORF">FB459_0736</name>
</gene>
<evidence type="ECO:0000313" key="2">
    <source>
        <dbReference type="Proteomes" id="UP000320806"/>
    </source>
</evidence>
<protein>
    <submittedName>
        <fullName evidence="1">Uncharacterized protein</fullName>
    </submittedName>
</protein>